<dbReference type="Proteomes" id="UP000567179">
    <property type="component" value="Unassembled WGS sequence"/>
</dbReference>
<name>A0A8H5BGQ3_9AGAR</name>
<evidence type="ECO:0000313" key="5">
    <source>
        <dbReference type="EMBL" id="KAF5321847.1"/>
    </source>
</evidence>
<evidence type="ECO:0000256" key="3">
    <source>
        <dbReference type="ARBA" id="ARBA00023277"/>
    </source>
</evidence>
<dbReference type="CDD" id="cd11296">
    <property type="entry name" value="O-FucT_like"/>
    <property type="match status" value="1"/>
</dbReference>
<dbReference type="Pfam" id="PF10250">
    <property type="entry name" value="O-FucT"/>
    <property type="match status" value="1"/>
</dbReference>
<reference evidence="5 6" key="1">
    <citation type="journal article" date="2020" name="ISME J.">
        <title>Uncovering the hidden diversity of litter-decomposition mechanisms in mushroom-forming fungi.</title>
        <authorList>
            <person name="Floudas D."/>
            <person name="Bentzer J."/>
            <person name="Ahren D."/>
            <person name="Johansson T."/>
            <person name="Persson P."/>
            <person name="Tunlid A."/>
        </authorList>
    </citation>
    <scope>NUCLEOTIDE SEQUENCE [LARGE SCALE GENOMIC DNA]</scope>
    <source>
        <strain evidence="5 6">CBS 101986</strain>
    </source>
</reference>
<organism evidence="5 6">
    <name type="scientific">Psilocybe cf. subviscida</name>
    <dbReference type="NCBI Taxonomy" id="2480587"/>
    <lineage>
        <taxon>Eukaryota</taxon>
        <taxon>Fungi</taxon>
        <taxon>Dikarya</taxon>
        <taxon>Basidiomycota</taxon>
        <taxon>Agaricomycotina</taxon>
        <taxon>Agaricomycetes</taxon>
        <taxon>Agaricomycetidae</taxon>
        <taxon>Agaricales</taxon>
        <taxon>Agaricineae</taxon>
        <taxon>Strophariaceae</taxon>
        <taxon>Psilocybe</taxon>
    </lineage>
</organism>
<proteinExistence type="predicted"/>
<dbReference type="AlphaFoldDB" id="A0A8H5BGQ3"/>
<dbReference type="EMBL" id="JAACJJ010000028">
    <property type="protein sequence ID" value="KAF5321847.1"/>
    <property type="molecule type" value="Genomic_DNA"/>
</dbReference>
<comment type="caution">
    <text evidence="5">The sequence shown here is derived from an EMBL/GenBank/DDBJ whole genome shotgun (WGS) entry which is preliminary data.</text>
</comment>
<evidence type="ECO:0000313" key="6">
    <source>
        <dbReference type="Proteomes" id="UP000567179"/>
    </source>
</evidence>
<gene>
    <name evidence="5" type="ORF">D9619_001469</name>
</gene>
<feature type="region of interest" description="Disordered" evidence="4">
    <location>
        <begin position="49"/>
        <end position="74"/>
    </location>
</feature>
<dbReference type="GO" id="GO:0006004">
    <property type="term" value="P:fucose metabolic process"/>
    <property type="evidence" value="ECO:0007669"/>
    <property type="project" value="UniProtKB-KW"/>
</dbReference>
<dbReference type="Gene3D" id="3.40.50.11340">
    <property type="match status" value="1"/>
</dbReference>
<evidence type="ECO:0000256" key="1">
    <source>
        <dbReference type="ARBA" id="ARBA00022679"/>
    </source>
</evidence>
<accession>A0A8H5BGQ3</accession>
<sequence length="465" mass="52188">MPICRVRQLLLLPLCLVGIVILIHLEYIPPSRLGSNALIGEGSDLSFQGESLHSDSSTKDALSPEPPGELPTRFRESLSNDSSYITTWSGAGFTNQLMNYANMIYLGKLTDRIPIVPPFAPTAHVAQDSGIIPFGDIFDLEYLQKELKMKVLDWKSIKRLQPRDTPSPYNPEQIEQLGCWTTTRASHTDAVRSTNLVGHLGLDVSYTRVPPETRFPSSSPDELHVMFPQLAALIYPRDPLFRTEKMTVMAPSPTGHRLTPDTQLACFDSLYYVTSGVREFEWQRSWSPAWREVGRHLTFTREMQALARSYMTRAFGLPAGTEHIPPFIALHIRHGDFSGQCSKSGDDAKCFPPLSVYARHVDDIKSELAARLDMNISIVIVMSDDETPEFWDDVQAQGWLLINHTAEATVERFGNWYPPLIDAIVHSYAIGFVGTKGSTFSLVGERRVHDWNGGATREVSIRDNR</sequence>
<keyword evidence="3" id="KW-0119">Carbohydrate metabolism</keyword>
<keyword evidence="2" id="KW-0294">Fucose metabolism</keyword>
<keyword evidence="1" id="KW-0808">Transferase</keyword>
<keyword evidence="6" id="KW-1185">Reference proteome</keyword>
<evidence type="ECO:0000256" key="2">
    <source>
        <dbReference type="ARBA" id="ARBA00023253"/>
    </source>
</evidence>
<dbReference type="GO" id="GO:0016740">
    <property type="term" value="F:transferase activity"/>
    <property type="evidence" value="ECO:0007669"/>
    <property type="project" value="UniProtKB-KW"/>
</dbReference>
<protein>
    <submittedName>
        <fullName evidence="5">Uncharacterized protein</fullName>
    </submittedName>
</protein>
<dbReference type="OrthoDB" id="423313at2759"/>
<dbReference type="InterPro" id="IPR019378">
    <property type="entry name" value="GDP-Fuc_O-FucTrfase"/>
</dbReference>
<evidence type="ECO:0000256" key="4">
    <source>
        <dbReference type="SAM" id="MobiDB-lite"/>
    </source>
</evidence>
<dbReference type="Gene3D" id="3.40.50.11350">
    <property type="match status" value="1"/>
</dbReference>